<name>A0AAD2Q3H2_9AGAR</name>
<comment type="caution">
    <text evidence="2">The sequence shown here is derived from an EMBL/GenBank/DDBJ whole genome shotgun (WGS) entry which is preliminary data.</text>
</comment>
<keyword evidence="3" id="KW-1185">Reference proteome</keyword>
<feature type="region of interest" description="Disordered" evidence="1">
    <location>
        <begin position="83"/>
        <end position="109"/>
    </location>
</feature>
<organism evidence="2 3">
    <name type="scientific">Mycena citricolor</name>
    <dbReference type="NCBI Taxonomy" id="2018698"/>
    <lineage>
        <taxon>Eukaryota</taxon>
        <taxon>Fungi</taxon>
        <taxon>Dikarya</taxon>
        <taxon>Basidiomycota</taxon>
        <taxon>Agaricomycotina</taxon>
        <taxon>Agaricomycetes</taxon>
        <taxon>Agaricomycetidae</taxon>
        <taxon>Agaricales</taxon>
        <taxon>Marasmiineae</taxon>
        <taxon>Mycenaceae</taxon>
        <taxon>Mycena</taxon>
    </lineage>
</organism>
<proteinExistence type="predicted"/>
<accession>A0AAD2Q3H2</accession>
<evidence type="ECO:0000256" key="1">
    <source>
        <dbReference type="SAM" id="MobiDB-lite"/>
    </source>
</evidence>
<dbReference type="EMBL" id="CAVNYO010000180">
    <property type="protein sequence ID" value="CAK5271960.1"/>
    <property type="molecule type" value="Genomic_DNA"/>
</dbReference>
<dbReference type="Proteomes" id="UP001295794">
    <property type="component" value="Unassembled WGS sequence"/>
</dbReference>
<dbReference type="AlphaFoldDB" id="A0AAD2Q3H2"/>
<reference evidence="2" key="1">
    <citation type="submission" date="2023-11" db="EMBL/GenBank/DDBJ databases">
        <authorList>
            <person name="De Vega J J."/>
            <person name="De Vega J J."/>
        </authorList>
    </citation>
    <scope>NUCLEOTIDE SEQUENCE</scope>
</reference>
<gene>
    <name evidence="2" type="ORF">MYCIT1_LOCUS17413</name>
</gene>
<protein>
    <submittedName>
        <fullName evidence="2">Uncharacterized protein</fullName>
    </submittedName>
</protein>
<evidence type="ECO:0000313" key="2">
    <source>
        <dbReference type="EMBL" id="CAK5271960.1"/>
    </source>
</evidence>
<evidence type="ECO:0000313" key="3">
    <source>
        <dbReference type="Proteomes" id="UP001295794"/>
    </source>
</evidence>
<sequence length="109" mass="11811">MLSFPGSRERAEKDLNSGCVAQDGWPALAAVPLPLEIARQHCATRLIVGFASALAPEHPDPKPFRAEKCLLRGQLNPGHFGTGKHRNLQCRRSSSKDLPVPCCAHTSES</sequence>